<comment type="similarity">
    <text evidence="1 7">Belongs to the glyceraldehyde-3-phosphate dehydrogenase family.</text>
</comment>
<feature type="binding site" evidence="4">
    <location>
        <begin position="236"/>
        <end position="237"/>
    </location>
    <ligand>
        <name>D-glyceraldehyde 3-phosphate</name>
        <dbReference type="ChEBI" id="CHEBI:59776"/>
    </ligand>
</feature>
<dbReference type="PIRSF" id="PIRSF000149">
    <property type="entry name" value="GAP_DH"/>
    <property type="match status" value="1"/>
</dbReference>
<feature type="binding site" evidence="4">
    <location>
        <begin position="177"/>
        <end position="179"/>
    </location>
    <ligand>
        <name>D-glyceraldehyde 3-phosphate</name>
        <dbReference type="ChEBI" id="CHEBI:59776"/>
    </ligand>
</feature>
<feature type="binding site" evidence="4">
    <location>
        <position position="208"/>
    </location>
    <ligand>
        <name>D-glyceraldehyde 3-phosphate</name>
        <dbReference type="ChEBI" id="CHEBI:59776"/>
    </ligand>
</feature>
<dbReference type="SMART" id="SM00846">
    <property type="entry name" value="Gp_dh_N"/>
    <property type="match status" value="1"/>
</dbReference>
<dbReference type="Gene3D" id="3.30.360.10">
    <property type="entry name" value="Dihydrodipicolinate Reductase, domain 2"/>
    <property type="match status" value="1"/>
</dbReference>
<name>A0A1J4RVA0_9BACT</name>
<feature type="binding site" evidence="5">
    <location>
        <position position="141"/>
    </location>
    <ligand>
        <name>NAD(+)</name>
        <dbReference type="ChEBI" id="CHEBI:57540"/>
    </ligand>
</feature>
<feature type="binding site" evidence="4">
    <location>
        <position position="259"/>
    </location>
    <ligand>
        <name>D-glyceraldehyde 3-phosphate</name>
        <dbReference type="ChEBI" id="CHEBI:59776"/>
    </ligand>
</feature>
<dbReference type="PRINTS" id="PR00078">
    <property type="entry name" value="G3PDHDRGNASE"/>
</dbReference>
<dbReference type="InterPro" id="IPR020829">
    <property type="entry name" value="GlycerAld_3-P_DH_cat"/>
</dbReference>
<evidence type="ECO:0000256" key="1">
    <source>
        <dbReference type="ARBA" id="ARBA00007406"/>
    </source>
</evidence>
<evidence type="ECO:0000313" key="9">
    <source>
        <dbReference type="EMBL" id="OIN90831.1"/>
    </source>
</evidence>
<sequence>MTNFSINGFGRIGRSATRVWLASHLDESNLVAINTSGSQGVNGWAYLLKYDTSYGPLPYEISTEEVQKPDTVTDVNPLLGYLHIKHPKKELCVPVLAQRDPSRIPWDKYGTEIVIESTGAFTSLEKAILHICGGVKMVVLSAPAKGPGVPTAVLGVNDKEIFHKDRVNVISVISNTSCTTNSVAPVADILHEKLGILKAMLTTVHGYTDDQNLQDNSHRDRRRSRAAAMNIVPTSTGAAIAATQAIPELKGLFDGISLRVPVLTGSITDFTFITQRSTSIEEINEIFIDASRSPRYKGILAVTDEPIVSSDIIGRPESSIVDMDMTRVVDGTMVKVLAWYDNEWGYANRLIEETIKVGVISDK</sequence>
<dbReference type="Proteomes" id="UP000182345">
    <property type="component" value="Unassembled WGS sequence"/>
</dbReference>
<feature type="binding site" evidence="5">
    <location>
        <position position="342"/>
    </location>
    <ligand>
        <name>NAD(+)</name>
        <dbReference type="ChEBI" id="CHEBI:57540"/>
    </ligand>
</feature>
<keyword evidence="5" id="KW-0520">NAD</keyword>
<evidence type="ECO:0000256" key="4">
    <source>
        <dbReference type="PIRSR" id="PIRSR000149-2"/>
    </source>
</evidence>
<dbReference type="InterPro" id="IPR036291">
    <property type="entry name" value="NAD(P)-bd_dom_sf"/>
</dbReference>
<evidence type="ECO:0000313" key="10">
    <source>
        <dbReference type="Proteomes" id="UP000182345"/>
    </source>
</evidence>
<dbReference type="GO" id="GO:0016620">
    <property type="term" value="F:oxidoreductase activity, acting on the aldehyde or oxo group of donors, NAD or NADP as acceptor"/>
    <property type="evidence" value="ECO:0007669"/>
    <property type="project" value="InterPro"/>
</dbReference>
<dbReference type="Pfam" id="PF02800">
    <property type="entry name" value="Gp_dh_C"/>
    <property type="match status" value="1"/>
</dbReference>
<evidence type="ECO:0000256" key="5">
    <source>
        <dbReference type="PIRSR" id="PIRSR000149-3"/>
    </source>
</evidence>
<feature type="domain" description="Glyceraldehyde 3-phosphate dehydrogenase NAD(P) binding" evidence="8">
    <location>
        <begin position="2"/>
        <end position="178"/>
    </location>
</feature>
<dbReference type="SUPFAM" id="SSF55347">
    <property type="entry name" value="Glyceraldehyde-3-phosphate dehydrogenase-like, C-terminal domain"/>
    <property type="match status" value="1"/>
</dbReference>
<feature type="site" description="Activates thiol group during catalysis" evidence="6">
    <location>
        <position position="205"/>
    </location>
</feature>
<feature type="active site" description="Nucleophile" evidence="3">
    <location>
        <position position="178"/>
    </location>
</feature>
<evidence type="ECO:0000256" key="6">
    <source>
        <dbReference type="PIRSR" id="PIRSR000149-4"/>
    </source>
</evidence>
<feature type="binding site" evidence="5">
    <location>
        <position position="99"/>
    </location>
    <ligand>
        <name>NAD(+)</name>
        <dbReference type="ChEBI" id="CHEBI:57540"/>
    </ligand>
</feature>
<dbReference type="EMBL" id="MNUK01000058">
    <property type="protein sequence ID" value="OIN90831.1"/>
    <property type="molecule type" value="Genomic_DNA"/>
</dbReference>
<dbReference type="CDD" id="cd18126">
    <property type="entry name" value="GAPDH_I_C"/>
    <property type="match status" value="1"/>
</dbReference>
<organism evidence="9 10">
    <name type="scientific">Candidatus Collierbacteria bacterium CG1_02_44_10</name>
    <dbReference type="NCBI Taxonomy" id="1805087"/>
    <lineage>
        <taxon>Bacteria</taxon>
        <taxon>Candidatus Collieribacteriota</taxon>
    </lineage>
</organism>
<protein>
    <submittedName>
        <fullName evidence="9">Type I glyceraldehyde-3-phosphate dehydrogenase</fullName>
    </submittedName>
</protein>
<evidence type="ECO:0000259" key="8">
    <source>
        <dbReference type="SMART" id="SM00846"/>
    </source>
</evidence>
<feature type="binding site" evidence="5">
    <location>
        <begin position="11"/>
        <end position="12"/>
    </location>
    <ligand>
        <name>NAD(+)</name>
        <dbReference type="ChEBI" id="CHEBI:57540"/>
    </ligand>
</feature>
<keyword evidence="2" id="KW-0560">Oxidoreductase</keyword>
<dbReference type="FunFam" id="3.30.360.10:FF:000002">
    <property type="entry name" value="Glyceraldehyde-3-phosphate dehydrogenase"/>
    <property type="match status" value="1"/>
</dbReference>
<evidence type="ECO:0000256" key="2">
    <source>
        <dbReference type="ARBA" id="ARBA00023002"/>
    </source>
</evidence>
<evidence type="ECO:0000256" key="7">
    <source>
        <dbReference type="RuleBase" id="RU000397"/>
    </source>
</evidence>
<dbReference type="AlphaFoldDB" id="A0A1J4RVA0"/>
<keyword evidence="5" id="KW-0547">Nucleotide-binding</keyword>
<dbReference type="InterPro" id="IPR020828">
    <property type="entry name" value="GlycerAld_3-P_DH_NAD(P)-bd"/>
</dbReference>
<dbReference type="SUPFAM" id="SSF51735">
    <property type="entry name" value="NAD(P)-binding Rossmann-fold domains"/>
    <property type="match status" value="1"/>
</dbReference>
<evidence type="ECO:0000256" key="3">
    <source>
        <dbReference type="PIRSR" id="PIRSR000149-1"/>
    </source>
</evidence>
<dbReference type="PANTHER" id="PTHR43148">
    <property type="entry name" value="GLYCERALDEHYDE-3-PHOSPHATE DEHYDROGENASE 2"/>
    <property type="match status" value="1"/>
</dbReference>
<accession>A0A1J4RVA0</accession>
<dbReference type="InterPro" id="IPR020831">
    <property type="entry name" value="GlycerAld/Erythrose_P_DH"/>
</dbReference>
<reference evidence="9 10" key="1">
    <citation type="journal article" date="2016" name="Environ. Microbiol.">
        <title>Genomic resolution of a cold subsurface aquifer community provides metabolic insights for novel microbes adapted to high CO concentrations.</title>
        <authorList>
            <person name="Probst A.J."/>
            <person name="Castelle C.J."/>
            <person name="Singh A."/>
            <person name="Brown C.T."/>
            <person name="Anantharaman K."/>
            <person name="Sharon I."/>
            <person name="Hug L.A."/>
            <person name="Burstein D."/>
            <person name="Emerson J.B."/>
            <person name="Thomas B.C."/>
            <person name="Banfield J.F."/>
        </authorList>
    </citation>
    <scope>NUCLEOTIDE SEQUENCE [LARGE SCALE GENOMIC DNA]</scope>
    <source>
        <strain evidence="9">CG1_02_44_10</strain>
    </source>
</reference>
<gene>
    <name evidence="9" type="ORF">AUJ42_02550</name>
</gene>
<dbReference type="CDD" id="cd05214">
    <property type="entry name" value="GAPDH_I_N"/>
    <property type="match status" value="1"/>
</dbReference>
<proteinExistence type="inferred from homology"/>
<dbReference type="Gene3D" id="3.40.50.720">
    <property type="entry name" value="NAD(P)-binding Rossmann-like Domain"/>
    <property type="match status" value="1"/>
</dbReference>
<dbReference type="Pfam" id="PF00044">
    <property type="entry name" value="Gp_dh_N"/>
    <property type="match status" value="1"/>
</dbReference>
<comment type="caution">
    <text evidence="9">The sequence shown here is derived from an EMBL/GenBank/DDBJ whole genome shotgun (WGS) entry which is preliminary data.</text>
</comment>
<dbReference type="GO" id="GO:0051287">
    <property type="term" value="F:NAD binding"/>
    <property type="evidence" value="ECO:0007669"/>
    <property type="project" value="InterPro"/>
</dbReference>